<organism evidence="1 3">
    <name type="scientific">Nitrosomonas communis</name>
    <dbReference type="NCBI Taxonomy" id="44574"/>
    <lineage>
        <taxon>Bacteria</taxon>
        <taxon>Pseudomonadati</taxon>
        <taxon>Pseudomonadota</taxon>
        <taxon>Betaproteobacteria</taxon>
        <taxon>Nitrosomonadales</taxon>
        <taxon>Nitrosomonadaceae</taxon>
        <taxon>Nitrosomonas</taxon>
    </lineage>
</organism>
<evidence type="ECO:0000313" key="2">
    <source>
        <dbReference type="EMBL" id="TYP80676.1"/>
    </source>
</evidence>
<reference evidence="1 3" key="2">
    <citation type="journal article" date="2016" name="Genome Announc.">
        <title>Genome Sequence of Nitrosomonas communis Strain Nm2, a Mesophilic Ammonia-Oxidizing Bacterium Isolated from Mediterranean Soil.</title>
        <authorList>
            <person name="Kozlowski J.A."/>
            <person name="Kits K.D."/>
            <person name="Stein L.Y."/>
        </authorList>
    </citation>
    <scope>NUCLEOTIDE SEQUENCE [LARGE SCALE GENOMIC DNA]</scope>
    <source>
        <strain evidence="1 3">Nm2</strain>
    </source>
</reference>
<sequence>MAEIIDMQQRQLMKVCEWLSAIGIDESEHYYLTDRLKQDADARGRYYSTAKRELDSSKTASSNRMFFY</sequence>
<dbReference type="RefSeq" id="WP_046850274.1">
    <property type="nucleotide sequence ID" value="NZ_CP011451.1"/>
</dbReference>
<evidence type="ECO:0000313" key="1">
    <source>
        <dbReference type="EMBL" id="AKH38218.1"/>
    </source>
</evidence>
<protein>
    <submittedName>
        <fullName evidence="1">Uncharacterized protein</fullName>
    </submittedName>
</protein>
<evidence type="ECO:0000313" key="3">
    <source>
        <dbReference type="Proteomes" id="UP000034156"/>
    </source>
</evidence>
<accession>A0A0F7KGA6</accession>
<dbReference type="PATRIC" id="fig|44574.3.peg.2722"/>
<reference evidence="3" key="1">
    <citation type="submission" date="2015-05" db="EMBL/GenBank/DDBJ databases">
        <title>Draft genome of Nitrosomonas communis strain Nm2.</title>
        <authorList>
            <person name="Kozlowski J.A."/>
            <person name="Kits K.D."/>
            <person name="Stein L.Y."/>
        </authorList>
    </citation>
    <scope>NUCLEOTIDE SEQUENCE [LARGE SCALE GENOMIC DNA]</scope>
    <source>
        <strain evidence="3">Nm2</strain>
    </source>
</reference>
<proteinExistence type="predicted"/>
<dbReference type="Proteomes" id="UP000324176">
    <property type="component" value="Unassembled WGS sequence"/>
</dbReference>
<dbReference type="Proteomes" id="UP000034156">
    <property type="component" value="Chromosome"/>
</dbReference>
<name>A0A0F7KGA6_9PROT</name>
<keyword evidence="3" id="KW-1185">Reference proteome</keyword>
<dbReference type="AlphaFoldDB" id="A0A0F7KGA6"/>
<gene>
    <name evidence="1" type="ORF">AAW31_11150</name>
    <name evidence="2" type="ORF">BCL69_105522</name>
</gene>
<dbReference type="EMBL" id="CP011451">
    <property type="protein sequence ID" value="AKH38218.1"/>
    <property type="molecule type" value="Genomic_DNA"/>
</dbReference>
<evidence type="ECO:0000313" key="4">
    <source>
        <dbReference type="Proteomes" id="UP000324176"/>
    </source>
</evidence>
<dbReference type="EMBL" id="VNHT01000055">
    <property type="protein sequence ID" value="TYP80676.1"/>
    <property type="molecule type" value="Genomic_DNA"/>
</dbReference>
<reference evidence="2 4" key="3">
    <citation type="submission" date="2019-07" db="EMBL/GenBank/DDBJ databases">
        <title>Active sludge and wastewater microbial communities from Klosterneuburg, Austria.</title>
        <authorList>
            <person name="Wagner M."/>
        </authorList>
    </citation>
    <scope>NUCLEOTIDE SEQUENCE [LARGE SCALE GENOMIC DNA]</scope>
    <source>
        <strain evidence="2 4">Nm2</strain>
    </source>
</reference>
<dbReference type="KEGG" id="nco:AAW31_11150"/>